<dbReference type="Proteomes" id="UP000283383">
    <property type="component" value="Unassembled WGS sequence"/>
</dbReference>
<evidence type="ECO:0000256" key="1">
    <source>
        <dbReference type="SAM" id="MobiDB-lite"/>
    </source>
</evidence>
<dbReference type="PANTHER" id="PTHR12963">
    <property type="entry name" value="THYROID RECEPTOR INTERACTING PROTEIN RELATED"/>
    <property type="match status" value="1"/>
</dbReference>
<dbReference type="STRING" id="62708.A0A420HLB6"/>
<dbReference type="GO" id="GO:0008270">
    <property type="term" value="F:zinc ion binding"/>
    <property type="evidence" value="ECO:0007669"/>
    <property type="project" value="InterPro"/>
</dbReference>
<dbReference type="GO" id="GO:0005634">
    <property type="term" value="C:nucleus"/>
    <property type="evidence" value="ECO:0007669"/>
    <property type="project" value="InterPro"/>
</dbReference>
<dbReference type="PANTHER" id="PTHR12963:SF4">
    <property type="entry name" value="ACTIVATING SIGNAL COINTEGRATOR 1"/>
    <property type="match status" value="1"/>
</dbReference>
<feature type="domain" description="TRIP4/RQT4 C2HC5-type zinc finger" evidence="2">
    <location>
        <begin position="214"/>
        <end position="266"/>
    </location>
</feature>
<name>A0A420HLB6_9PEZI</name>
<comment type="caution">
    <text evidence="3">The sequence shown here is derived from an EMBL/GenBank/DDBJ whole genome shotgun (WGS) entry which is preliminary data.</text>
</comment>
<accession>A0A420HLB6</accession>
<gene>
    <name evidence="3" type="ORF">GcM3_183015</name>
</gene>
<sequence length="507" mass="56481">MSLTQLSKLLPLPPEDLQQVLDYAATLSKEEVSDHFKDLLGSSLKTTEFIAAFNSQRQSSESSLAPAFSGPTKKNQKKKAPFHKPPLREVHGPNYGTPYQKKNEEDYMVISKSLITETPSNGPTTSKSQPRAPPSAAGPLISDFDKKPPLKNKQNLSKSNILKISSNSASKTKVVITGGKALHGESTTISELDAAIRALEISTNSKLESSNPLKRACNCIGARHPVLTAAPNCLSCGKVICVMEGLGPCTFCGTPLLSSTEVKSMISQLRGERGREKMLLNNKNQRRTAVKSFSASKNSNNDIVNQGNNMKHIELEAQAHRDKLLSFQSQNTIRTTIRDEVTEFNTNESEVRRDTIWATPTERALALKTQQKLLQEIEWQARPEYDRKKVVVSLECVNGKVVKRIQKLERERDFDVVQEENEAAEGTQDEINGLEESPKENAQQTFRNNPLLGKLIRPVWTAKVETITGKNEDEKTCKVNSWRRVQDDQEDNEKLILDGGISSWYSH</sequence>
<dbReference type="Pfam" id="PF06221">
    <property type="entry name" value="zf-C2HC5"/>
    <property type="match status" value="1"/>
</dbReference>
<protein>
    <submittedName>
        <fullName evidence="3">Uncharacterized protein C1A6.01c</fullName>
    </submittedName>
</protein>
<organism evidence="3 4">
    <name type="scientific">Golovinomyces cichoracearum</name>
    <dbReference type="NCBI Taxonomy" id="62708"/>
    <lineage>
        <taxon>Eukaryota</taxon>
        <taxon>Fungi</taxon>
        <taxon>Dikarya</taxon>
        <taxon>Ascomycota</taxon>
        <taxon>Pezizomycotina</taxon>
        <taxon>Leotiomycetes</taxon>
        <taxon>Erysiphales</taxon>
        <taxon>Erysiphaceae</taxon>
        <taxon>Golovinomyces</taxon>
    </lineage>
</organism>
<proteinExistence type="predicted"/>
<evidence type="ECO:0000259" key="2">
    <source>
        <dbReference type="Pfam" id="PF06221"/>
    </source>
</evidence>
<dbReference type="GO" id="GO:0045893">
    <property type="term" value="P:positive regulation of DNA-templated transcription"/>
    <property type="evidence" value="ECO:0007669"/>
    <property type="project" value="TreeGrafter"/>
</dbReference>
<evidence type="ECO:0000313" key="4">
    <source>
        <dbReference type="Proteomes" id="UP000283383"/>
    </source>
</evidence>
<evidence type="ECO:0000313" key="3">
    <source>
        <dbReference type="EMBL" id="RKF58210.1"/>
    </source>
</evidence>
<dbReference type="GO" id="GO:0072344">
    <property type="term" value="P:rescue of stalled ribosome"/>
    <property type="evidence" value="ECO:0007669"/>
    <property type="project" value="InterPro"/>
</dbReference>
<feature type="region of interest" description="Disordered" evidence="1">
    <location>
        <begin position="60"/>
        <end position="103"/>
    </location>
</feature>
<dbReference type="GO" id="GO:0180022">
    <property type="term" value="C:RQC-trigger complex"/>
    <property type="evidence" value="ECO:0007669"/>
    <property type="project" value="InterPro"/>
</dbReference>
<dbReference type="InterPro" id="IPR039128">
    <property type="entry name" value="TRIP4-like"/>
</dbReference>
<dbReference type="InterPro" id="IPR009349">
    <property type="entry name" value="TRIP4/RQT4_C2HC5_Znf"/>
</dbReference>
<feature type="compositionally biased region" description="Polar residues" evidence="1">
    <location>
        <begin position="116"/>
        <end position="129"/>
    </location>
</feature>
<dbReference type="EMBL" id="MCBQ01018356">
    <property type="protein sequence ID" value="RKF58210.1"/>
    <property type="molecule type" value="Genomic_DNA"/>
</dbReference>
<dbReference type="AlphaFoldDB" id="A0A420HLB6"/>
<feature type="region of interest" description="Disordered" evidence="1">
    <location>
        <begin position="116"/>
        <end position="158"/>
    </location>
</feature>
<reference evidence="3 4" key="1">
    <citation type="journal article" date="2018" name="BMC Genomics">
        <title>Comparative genome analyses reveal sequence features reflecting distinct modes of host-adaptation between dicot and monocot powdery mildew.</title>
        <authorList>
            <person name="Wu Y."/>
            <person name="Ma X."/>
            <person name="Pan Z."/>
            <person name="Kale S.D."/>
            <person name="Song Y."/>
            <person name="King H."/>
            <person name="Zhang Q."/>
            <person name="Presley C."/>
            <person name="Deng X."/>
            <person name="Wei C.I."/>
            <person name="Xiao S."/>
        </authorList>
    </citation>
    <scope>NUCLEOTIDE SEQUENCE [LARGE SCALE GENOMIC DNA]</scope>
    <source>
        <strain evidence="3">UMSG3</strain>
    </source>
</reference>
<feature type="region of interest" description="Disordered" evidence="1">
    <location>
        <begin position="418"/>
        <end position="443"/>
    </location>
</feature>
<keyword evidence="4" id="KW-1185">Reference proteome</keyword>